<dbReference type="SUPFAM" id="SSF141371">
    <property type="entry name" value="PilZ domain-like"/>
    <property type="match status" value="1"/>
</dbReference>
<proteinExistence type="predicted"/>
<comment type="caution">
    <text evidence="2">The sequence shown here is derived from an EMBL/GenBank/DDBJ whole genome shotgun (WGS) entry which is preliminary data.</text>
</comment>
<protein>
    <submittedName>
        <fullName evidence="2">PilZ domain-containing protein</fullName>
    </submittedName>
</protein>
<dbReference type="EMBL" id="JALKHS010000006">
    <property type="protein sequence ID" value="MCK0530629.1"/>
    <property type="molecule type" value="Genomic_DNA"/>
</dbReference>
<dbReference type="InterPro" id="IPR009875">
    <property type="entry name" value="PilZ_domain"/>
</dbReference>
<accession>A0ABT0DU94</accession>
<name>A0ABT0DU94_9SPHN</name>
<dbReference type="RefSeq" id="WP_097092897.1">
    <property type="nucleotide sequence ID" value="NZ_JALKHS010000006.1"/>
</dbReference>
<evidence type="ECO:0000313" key="3">
    <source>
        <dbReference type="Proteomes" id="UP001203512"/>
    </source>
</evidence>
<gene>
    <name evidence="2" type="ORF">MU848_03405</name>
</gene>
<sequence length="103" mass="11164">MNNQSPFLAGNAEQRRHSARHKMFGPVTLCVANAEMRGHFLDLSTSGALAHCETPPAAGSYVEVKAFGVETSGRVVWARGKRFGIQFSQPMTDEAIDTVIRGS</sequence>
<reference evidence="2 3" key="1">
    <citation type="submission" date="2022-04" db="EMBL/GenBank/DDBJ databases">
        <authorList>
            <person name="Huq M.A."/>
        </authorList>
    </citation>
    <scope>NUCLEOTIDE SEQUENCE [LARGE SCALE GENOMIC DNA]</scope>
    <source>
        <strain evidence="2 3">MAH-33</strain>
    </source>
</reference>
<dbReference type="Gene3D" id="2.40.10.220">
    <property type="entry name" value="predicted glycosyltransferase like domains"/>
    <property type="match status" value="1"/>
</dbReference>
<dbReference type="Pfam" id="PF07238">
    <property type="entry name" value="PilZ"/>
    <property type="match status" value="1"/>
</dbReference>
<evidence type="ECO:0000259" key="1">
    <source>
        <dbReference type="Pfam" id="PF07238"/>
    </source>
</evidence>
<feature type="domain" description="PilZ" evidence="1">
    <location>
        <begin position="14"/>
        <end position="101"/>
    </location>
</feature>
<keyword evidence="3" id="KW-1185">Reference proteome</keyword>
<organism evidence="2 3">
    <name type="scientific">Sphingobium agri</name>
    <dbReference type="NCBI Taxonomy" id="2933566"/>
    <lineage>
        <taxon>Bacteria</taxon>
        <taxon>Pseudomonadati</taxon>
        <taxon>Pseudomonadota</taxon>
        <taxon>Alphaproteobacteria</taxon>
        <taxon>Sphingomonadales</taxon>
        <taxon>Sphingomonadaceae</taxon>
        <taxon>Sphingobium</taxon>
    </lineage>
</organism>
<dbReference type="Proteomes" id="UP001203512">
    <property type="component" value="Unassembled WGS sequence"/>
</dbReference>
<evidence type="ECO:0000313" key="2">
    <source>
        <dbReference type="EMBL" id="MCK0530629.1"/>
    </source>
</evidence>